<dbReference type="PANTHER" id="PTHR43649:SF34">
    <property type="entry name" value="ABC TRANSPORTER PERIPLASMIC-BINDING PROTEIN YCJN-RELATED"/>
    <property type="match status" value="1"/>
</dbReference>
<dbReference type="AlphaFoldDB" id="A0A9X3SPK6"/>
<gene>
    <name evidence="4" type="ORF">O1R50_05420</name>
</gene>
<keyword evidence="5" id="KW-1185">Reference proteome</keyword>
<evidence type="ECO:0000313" key="4">
    <source>
        <dbReference type="EMBL" id="MDA1359051.1"/>
    </source>
</evidence>
<sequence>MSRRTVFELAGAAVAAGAIGGAYWLGNRETEREWEDLDGKPLQLLAARDDTANGQRRLLVDQWNAWHGDHPVEMVELSPIADLQYSAIHAALQSEDPDVDVVDLDIPWVAEFASAGRLEPLDGIDTGGFLERPLEAGRFEGELYALPFNTNVGMLYYRKHIDPESDPDYRNGVLTELEASSIRTWDDLRRTIGWILREDNGFTGGIAMQLASYEGFTVNVWEYLLANGIDVADDTGMIGFGPRSDAVGLLEDLWSDLWEPVRQNKWTVLPAAVQHNEDESLAAFQAGLTPFLRHWPQAIRTLESCEAFAAAGSDVPFEVGVVPMPGGVLGGGSLAVSAYSKRKNVSRALIEFLTGPTSQQLLFDRGGFAATRPEPYFDAMAQVASGVADGDCESIGGPRREAGAMYEALTGEGPGQRPEVDRYAQFSYAFRDELYGRLANDDAPDFSGLERRLERAVEGK</sequence>
<dbReference type="EMBL" id="JAPZVP010000003">
    <property type="protein sequence ID" value="MDA1359051.1"/>
    <property type="molecule type" value="Genomic_DNA"/>
</dbReference>
<keyword evidence="3" id="KW-0732">Signal</keyword>
<dbReference type="InterPro" id="IPR006059">
    <property type="entry name" value="SBP"/>
</dbReference>
<dbReference type="InterPro" id="IPR050490">
    <property type="entry name" value="Bact_solute-bd_prot1"/>
</dbReference>
<organism evidence="4 5">
    <name type="scientific">Glycomyces luteolus</name>
    <dbReference type="NCBI Taxonomy" id="2670330"/>
    <lineage>
        <taxon>Bacteria</taxon>
        <taxon>Bacillati</taxon>
        <taxon>Actinomycetota</taxon>
        <taxon>Actinomycetes</taxon>
        <taxon>Glycomycetales</taxon>
        <taxon>Glycomycetaceae</taxon>
        <taxon>Glycomyces</taxon>
    </lineage>
</organism>
<dbReference type="Proteomes" id="UP001146067">
    <property type="component" value="Unassembled WGS sequence"/>
</dbReference>
<comment type="similarity">
    <text evidence="1">Belongs to the bacterial solute-binding protein 1 family.</text>
</comment>
<evidence type="ECO:0000256" key="3">
    <source>
        <dbReference type="ARBA" id="ARBA00022729"/>
    </source>
</evidence>
<proteinExistence type="inferred from homology"/>
<name>A0A9X3SPK6_9ACTN</name>
<reference evidence="4" key="1">
    <citation type="submission" date="2022-12" db="EMBL/GenBank/DDBJ databases">
        <title>Gycomyces niveus sp.nov.,a novel actinomycete isolated from soil in Shouguan.</title>
        <authorList>
            <person name="Yang X."/>
        </authorList>
    </citation>
    <scope>NUCLEOTIDE SEQUENCE</scope>
    <source>
        <strain evidence="4">NEAU-A15</strain>
    </source>
</reference>
<dbReference type="Pfam" id="PF01547">
    <property type="entry name" value="SBP_bac_1"/>
    <property type="match status" value="1"/>
</dbReference>
<evidence type="ECO:0000256" key="2">
    <source>
        <dbReference type="ARBA" id="ARBA00022448"/>
    </source>
</evidence>
<keyword evidence="2" id="KW-0813">Transport</keyword>
<evidence type="ECO:0000256" key="1">
    <source>
        <dbReference type="ARBA" id="ARBA00008520"/>
    </source>
</evidence>
<dbReference type="SUPFAM" id="SSF53850">
    <property type="entry name" value="Periplasmic binding protein-like II"/>
    <property type="match status" value="1"/>
</dbReference>
<comment type="caution">
    <text evidence="4">The sequence shown here is derived from an EMBL/GenBank/DDBJ whole genome shotgun (WGS) entry which is preliminary data.</text>
</comment>
<dbReference type="RefSeq" id="WP_270108881.1">
    <property type="nucleotide sequence ID" value="NZ_JAPZVP010000003.1"/>
</dbReference>
<protein>
    <submittedName>
        <fullName evidence="4">Extracellular solute-binding protein</fullName>
    </submittedName>
</protein>
<dbReference type="PANTHER" id="PTHR43649">
    <property type="entry name" value="ARABINOSE-BINDING PROTEIN-RELATED"/>
    <property type="match status" value="1"/>
</dbReference>
<accession>A0A9X3SPK6</accession>
<dbReference type="Gene3D" id="3.40.190.10">
    <property type="entry name" value="Periplasmic binding protein-like II"/>
    <property type="match status" value="2"/>
</dbReference>
<evidence type="ECO:0000313" key="5">
    <source>
        <dbReference type="Proteomes" id="UP001146067"/>
    </source>
</evidence>